<proteinExistence type="predicted"/>
<feature type="domain" description="ParB-like N-terminal" evidence="2">
    <location>
        <begin position="13"/>
        <end position="97"/>
    </location>
</feature>
<evidence type="ECO:0000259" key="2">
    <source>
        <dbReference type="SMART" id="SM00470"/>
    </source>
</evidence>
<evidence type="ECO:0000256" key="1">
    <source>
        <dbReference type="SAM" id="MobiDB-lite"/>
    </source>
</evidence>
<dbReference type="SMART" id="SM00470">
    <property type="entry name" value="ParB"/>
    <property type="match status" value="1"/>
</dbReference>
<accession>A0ABT2JPF2</accession>
<comment type="caution">
    <text evidence="3">The sequence shown here is derived from an EMBL/GenBank/DDBJ whole genome shotgun (WGS) entry which is preliminary data.</text>
</comment>
<sequence>MTGDLLAAPGPVVTVAVGALRSAGSPRTAGPDLDHVRALAGTSEELPPIVVHRTTMRVIDGLHRLQAARLRRQPEIAVRFFDGDADDAFVFAVRANVVHGLPLSTADRKAAGCRIVASHPQWSDRLIASVTGLSPRTIAELRRGSAAPKVPERGRVGRDGRVRPVNSLEQRRLASDMLRENPQLSLRQVAAAVGISPETVRTVRARLLGGEDPVLPRRRGARRAPAAAGPVDTTVRSHVPDLSRTVQRLRADPSLRFTETGRALLRLLEVHMLSNEKWTALVHEVPPHTRHVIAKLAAECADGWRLLAEQLAQEEPDAHDRR</sequence>
<feature type="region of interest" description="Disordered" evidence="1">
    <location>
        <begin position="214"/>
        <end position="234"/>
    </location>
</feature>
<protein>
    <submittedName>
        <fullName evidence="3">ParB N-terminal domain-containing protein</fullName>
    </submittedName>
</protein>
<dbReference type="InterPro" id="IPR003115">
    <property type="entry name" value="ParB_N"/>
</dbReference>
<evidence type="ECO:0000313" key="4">
    <source>
        <dbReference type="Proteomes" id="UP001156389"/>
    </source>
</evidence>
<keyword evidence="4" id="KW-1185">Reference proteome</keyword>
<gene>
    <name evidence="3" type="ORF">LHJ74_07400</name>
</gene>
<dbReference type="RefSeq" id="WP_260216746.1">
    <property type="nucleotide sequence ID" value="NZ_JAJAGO010000003.1"/>
</dbReference>
<dbReference type="EMBL" id="JAJAGO010000003">
    <property type="protein sequence ID" value="MCT2589746.1"/>
    <property type="molecule type" value="Genomic_DNA"/>
</dbReference>
<evidence type="ECO:0000313" key="3">
    <source>
        <dbReference type="EMBL" id="MCT2589746.1"/>
    </source>
</evidence>
<dbReference type="SUPFAM" id="SSF110849">
    <property type="entry name" value="ParB/Sulfiredoxin"/>
    <property type="match status" value="1"/>
</dbReference>
<dbReference type="Proteomes" id="UP001156389">
    <property type="component" value="Unassembled WGS sequence"/>
</dbReference>
<reference evidence="3 4" key="1">
    <citation type="submission" date="2021-10" db="EMBL/GenBank/DDBJ databases">
        <title>Streptomyces gossypii sp. nov., isolated from soil collected from cotton field.</title>
        <authorList>
            <person name="Ge X."/>
            <person name="Chen X."/>
            <person name="Liu W."/>
        </authorList>
    </citation>
    <scope>NUCLEOTIDE SEQUENCE [LARGE SCALE GENOMIC DNA]</scope>
    <source>
        <strain evidence="3 4">N2-109</strain>
    </source>
</reference>
<organism evidence="3 4">
    <name type="scientific">Streptomyces gossypii</name>
    <dbReference type="NCBI Taxonomy" id="2883101"/>
    <lineage>
        <taxon>Bacteria</taxon>
        <taxon>Bacillati</taxon>
        <taxon>Actinomycetota</taxon>
        <taxon>Actinomycetes</taxon>
        <taxon>Kitasatosporales</taxon>
        <taxon>Streptomycetaceae</taxon>
        <taxon>Streptomyces</taxon>
    </lineage>
</organism>
<dbReference type="InterPro" id="IPR036086">
    <property type="entry name" value="ParB/Sulfiredoxin_sf"/>
</dbReference>
<name>A0ABT2JPF2_9ACTN</name>